<protein>
    <submittedName>
        <fullName evidence="3">DUF1080 domain-containing protein</fullName>
    </submittedName>
</protein>
<evidence type="ECO:0000313" key="3">
    <source>
        <dbReference type="EMBL" id="QOY90828.1"/>
    </source>
</evidence>
<accession>A0A7S7NVZ6</accession>
<dbReference type="RefSeq" id="WP_194452485.1">
    <property type="nucleotide sequence ID" value="NZ_CP063849.1"/>
</dbReference>
<dbReference type="AlphaFoldDB" id="A0A7S7NVZ6"/>
<evidence type="ECO:0000259" key="2">
    <source>
        <dbReference type="Pfam" id="PF06439"/>
    </source>
</evidence>
<evidence type="ECO:0000313" key="4">
    <source>
        <dbReference type="Proteomes" id="UP000593892"/>
    </source>
</evidence>
<keyword evidence="4" id="KW-1185">Reference proteome</keyword>
<sequence>MKLRTVLLAGLVLALPLCAGDKPGKWIKMFNGKTLDGWKANEHPDSWTVVKEDGKMCIKGHDAASHLFWMTKECTNCEFKAEFKIMEGSNSGMYFRTAFGPGFPKGYEAQVNATHRDPVKTGSLYNFHKNLESPTKPGEWGVQHIIADGNHIIIKVNDKVITDFVDEKNTFMKGYIALQQHDPKSTVYYKNLMFREIPPAAAAKK</sequence>
<dbReference type="Gene3D" id="2.60.120.560">
    <property type="entry name" value="Exo-inulinase, domain 1"/>
    <property type="match status" value="1"/>
</dbReference>
<dbReference type="EMBL" id="CP063849">
    <property type="protein sequence ID" value="QOY90828.1"/>
    <property type="molecule type" value="Genomic_DNA"/>
</dbReference>
<feature type="domain" description="3-keto-alpha-glucoside-1,2-lyase/3-keto-2-hydroxy-glucal hydratase" evidence="2">
    <location>
        <begin position="25"/>
        <end position="194"/>
    </location>
</feature>
<gene>
    <name evidence="3" type="ORF">IRI77_13035</name>
</gene>
<name>A0A7S7NVZ6_PALFE</name>
<feature type="signal peptide" evidence="1">
    <location>
        <begin position="1"/>
        <end position="19"/>
    </location>
</feature>
<dbReference type="InterPro" id="IPR010496">
    <property type="entry name" value="AL/BT2_dom"/>
</dbReference>
<reference evidence="3 4" key="1">
    <citation type="submission" date="2020-10" db="EMBL/GenBank/DDBJ databases">
        <title>Complete genome sequence of Paludibaculum fermentans P105T, a facultatively anaerobic acidobacterium capable of dissimilatory Fe(III) reduction.</title>
        <authorList>
            <person name="Dedysh S.N."/>
            <person name="Beletsky A.V."/>
            <person name="Kulichevskaya I.S."/>
            <person name="Mardanov A.V."/>
            <person name="Ravin N.V."/>
        </authorList>
    </citation>
    <scope>NUCLEOTIDE SEQUENCE [LARGE SCALE GENOMIC DNA]</scope>
    <source>
        <strain evidence="3 4">P105</strain>
    </source>
</reference>
<dbReference type="Pfam" id="PF06439">
    <property type="entry name" value="3keto-disac_hyd"/>
    <property type="match status" value="1"/>
</dbReference>
<proteinExistence type="predicted"/>
<dbReference type="KEGG" id="pfer:IRI77_13035"/>
<keyword evidence="1" id="KW-0732">Signal</keyword>
<dbReference type="Proteomes" id="UP000593892">
    <property type="component" value="Chromosome"/>
</dbReference>
<feature type="chain" id="PRO_5033065800" evidence="1">
    <location>
        <begin position="20"/>
        <end position="205"/>
    </location>
</feature>
<dbReference type="GO" id="GO:0016787">
    <property type="term" value="F:hydrolase activity"/>
    <property type="evidence" value="ECO:0007669"/>
    <property type="project" value="InterPro"/>
</dbReference>
<evidence type="ECO:0000256" key="1">
    <source>
        <dbReference type="SAM" id="SignalP"/>
    </source>
</evidence>
<organism evidence="3 4">
    <name type="scientific">Paludibaculum fermentans</name>
    <dbReference type="NCBI Taxonomy" id="1473598"/>
    <lineage>
        <taxon>Bacteria</taxon>
        <taxon>Pseudomonadati</taxon>
        <taxon>Acidobacteriota</taxon>
        <taxon>Terriglobia</taxon>
        <taxon>Bryobacterales</taxon>
        <taxon>Bryobacteraceae</taxon>
        <taxon>Paludibaculum</taxon>
    </lineage>
</organism>